<dbReference type="GO" id="GO:0005829">
    <property type="term" value="C:cytosol"/>
    <property type="evidence" value="ECO:0007669"/>
    <property type="project" value="TreeGrafter"/>
</dbReference>
<keyword evidence="4" id="KW-0949">S-adenosyl-L-methionine</keyword>
<dbReference type="GO" id="GO:0002128">
    <property type="term" value="P:tRNA nucleoside ribose methylation"/>
    <property type="evidence" value="ECO:0007669"/>
    <property type="project" value="TreeGrafter"/>
</dbReference>
<evidence type="ECO:0000256" key="1">
    <source>
        <dbReference type="ARBA" id="ARBA00007228"/>
    </source>
</evidence>
<dbReference type="InterPro" id="IPR029028">
    <property type="entry name" value="Alpha/beta_knot_MTases"/>
</dbReference>
<dbReference type="Gene3D" id="1.10.8.590">
    <property type="match status" value="1"/>
</dbReference>
<evidence type="ECO:0000256" key="2">
    <source>
        <dbReference type="ARBA" id="ARBA00022603"/>
    </source>
</evidence>
<dbReference type="Proteomes" id="UP000243719">
    <property type="component" value="Unassembled WGS sequence"/>
</dbReference>
<dbReference type="InterPro" id="IPR029026">
    <property type="entry name" value="tRNA_m1G_MTases_N"/>
</dbReference>
<dbReference type="STRING" id="1770053.SAMN05216551_10928"/>
<keyword evidence="2 6" id="KW-0489">Methyltransferase</keyword>
<evidence type="ECO:0000256" key="3">
    <source>
        <dbReference type="ARBA" id="ARBA00022679"/>
    </source>
</evidence>
<dbReference type="Gene3D" id="3.40.1280.10">
    <property type="match status" value="1"/>
</dbReference>
<keyword evidence="7" id="KW-1185">Reference proteome</keyword>
<dbReference type="PANTHER" id="PTHR42786:SF2">
    <property type="entry name" value="TRNA (CYTIDINE_URIDINE-2'-O-)-METHYLTRANSFERASE TRMJ"/>
    <property type="match status" value="1"/>
</dbReference>
<dbReference type="InterPro" id="IPR001537">
    <property type="entry name" value="SpoU_MeTrfase"/>
</dbReference>
<evidence type="ECO:0000313" key="7">
    <source>
        <dbReference type="Proteomes" id="UP000243719"/>
    </source>
</evidence>
<dbReference type="InterPro" id="IPR004384">
    <property type="entry name" value="RNA_MeTrfase_TrmJ/LasT"/>
</dbReference>
<evidence type="ECO:0000259" key="5">
    <source>
        <dbReference type="Pfam" id="PF00588"/>
    </source>
</evidence>
<dbReference type="AlphaFoldDB" id="A0A1H2PRV5"/>
<dbReference type="RefSeq" id="WP_091910028.1">
    <property type="nucleotide sequence ID" value="NZ_FNLO01000009.1"/>
</dbReference>
<comment type="similarity">
    <text evidence="1">Belongs to the class IV-like SAM-binding methyltransferase superfamily. RNA methyltransferase TrmH family.</text>
</comment>
<evidence type="ECO:0000313" key="6">
    <source>
        <dbReference type="EMBL" id="SDV49659.1"/>
    </source>
</evidence>
<name>A0A1H2PRV5_9BURK</name>
<proteinExistence type="inferred from homology"/>
<dbReference type="SUPFAM" id="SSF75217">
    <property type="entry name" value="alpha/beta knot"/>
    <property type="match status" value="1"/>
</dbReference>
<reference evidence="7" key="1">
    <citation type="submission" date="2016-09" db="EMBL/GenBank/DDBJ databases">
        <authorList>
            <person name="Varghese N."/>
            <person name="Submissions S."/>
        </authorList>
    </citation>
    <scope>NUCLEOTIDE SEQUENCE [LARGE SCALE GENOMIC DNA]</scope>
    <source>
        <strain evidence="7">JS23</strain>
    </source>
</reference>
<gene>
    <name evidence="6" type="ORF">SAMN05216551_10928</name>
</gene>
<dbReference type="CDD" id="cd18093">
    <property type="entry name" value="SpoU-like_TrmJ"/>
    <property type="match status" value="1"/>
</dbReference>
<dbReference type="GO" id="GO:0003723">
    <property type="term" value="F:RNA binding"/>
    <property type="evidence" value="ECO:0007669"/>
    <property type="project" value="InterPro"/>
</dbReference>
<dbReference type="GO" id="GO:0008173">
    <property type="term" value="F:RNA methyltransferase activity"/>
    <property type="evidence" value="ECO:0007669"/>
    <property type="project" value="InterPro"/>
</dbReference>
<organism evidence="6 7">
    <name type="scientific">Chitinasiproducens palmae</name>
    <dbReference type="NCBI Taxonomy" id="1770053"/>
    <lineage>
        <taxon>Bacteria</taxon>
        <taxon>Pseudomonadati</taxon>
        <taxon>Pseudomonadota</taxon>
        <taxon>Betaproteobacteria</taxon>
        <taxon>Burkholderiales</taxon>
        <taxon>Burkholderiaceae</taxon>
        <taxon>Chitinasiproducens</taxon>
    </lineage>
</organism>
<dbReference type="OrthoDB" id="9806346at2"/>
<dbReference type="EMBL" id="FNLO01000009">
    <property type="protein sequence ID" value="SDV49659.1"/>
    <property type="molecule type" value="Genomic_DNA"/>
</dbReference>
<dbReference type="PANTHER" id="PTHR42786">
    <property type="entry name" value="TRNA/RRNA METHYLTRANSFERASE"/>
    <property type="match status" value="1"/>
</dbReference>
<dbReference type="Pfam" id="PF00588">
    <property type="entry name" value="SpoU_methylase"/>
    <property type="match status" value="1"/>
</dbReference>
<evidence type="ECO:0000256" key="4">
    <source>
        <dbReference type="ARBA" id="ARBA00022691"/>
    </source>
</evidence>
<keyword evidence="3 6" id="KW-0808">Transferase</keyword>
<protein>
    <submittedName>
        <fullName evidence="6">tRNA/rRNA methyltransferase</fullName>
    </submittedName>
</protein>
<accession>A0A1H2PRV5</accession>
<feature type="domain" description="tRNA/rRNA methyltransferase SpoU type" evidence="5">
    <location>
        <begin position="9"/>
        <end position="163"/>
    </location>
</feature>
<sequence>MSDCFAATRFVLVEPSHPGNVGAAARALKTMGFGRLVLVRPREPDVRAHPEARAMASGADDVLAAACEVASLDAALAGVHWSLALSARTREFGPPVLSPRQAARHAADRRPAPAACEIALVFGNERTGLANHDVERCAAIAHIDANPAYSSLNLAQAIQVLAYEMRIAYRDATAAAAAPAAAATAAPGLTAGDTLATGSLATDALAATRASAAAEGAAGWPEGQAAGRVTAAAPTAAAARAEDIERLFQHLEQGLIAIDFLDPAHPKKLMSRLRRLFARSGLENEEVHLLRGIAKQMLLTAGQAPQRR</sequence>
<dbReference type="PIRSF" id="PIRSF004808">
    <property type="entry name" value="LasT"/>
    <property type="match status" value="1"/>
</dbReference>